<name>A0A7W8M640_9FIRM</name>
<dbReference type="PRINTS" id="PR00039">
    <property type="entry name" value="HTHLYSR"/>
</dbReference>
<feature type="domain" description="HTH lysR-type" evidence="5">
    <location>
        <begin position="1"/>
        <end position="58"/>
    </location>
</feature>
<dbReference type="Proteomes" id="UP000543642">
    <property type="component" value="Unassembled WGS sequence"/>
</dbReference>
<reference evidence="6 7" key="1">
    <citation type="submission" date="2020-08" db="EMBL/GenBank/DDBJ databases">
        <title>Genomic Encyclopedia of Type Strains, Phase IV (KMG-IV): sequencing the most valuable type-strain genomes for metagenomic binning, comparative biology and taxonomic classification.</title>
        <authorList>
            <person name="Goeker M."/>
        </authorList>
    </citation>
    <scope>NUCLEOTIDE SEQUENCE [LARGE SCALE GENOMIC DNA]</scope>
    <source>
        <strain evidence="6 7">DSM 106146</strain>
    </source>
</reference>
<dbReference type="FunFam" id="1.10.10.10:FF:000001">
    <property type="entry name" value="LysR family transcriptional regulator"/>
    <property type="match status" value="1"/>
</dbReference>
<dbReference type="GO" id="GO:0003677">
    <property type="term" value="F:DNA binding"/>
    <property type="evidence" value="ECO:0007669"/>
    <property type="project" value="UniProtKB-KW"/>
</dbReference>
<dbReference type="EMBL" id="JACHFW010000012">
    <property type="protein sequence ID" value="MBB5265569.1"/>
    <property type="molecule type" value="Genomic_DNA"/>
</dbReference>
<dbReference type="Gene3D" id="1.10.10.10">
    <property type="entry name" value="Winged helix-like DNA-binding domain superfamily/Winged helix DNA-binding domain"/>
    <property type="match status" value="1"/>
</dbReference>
<dbReference type="PANTHER" id="PTHR30419">
    <property type="entry name" value="HTH-TYPE TRANSCRIPTIONAL REGULATOR YBHD"/>
    <property type="match status" value="1"/>
</dbReference>
<proteinExistence type="inferred from homology"/>
<dbReference type="PROSITE" id="PS50931">
    <property type="entry name" value="HTH_LYSR"/>
    <property type="match status" value="1"/>
</dbReference>
<keyword evidence="7" id="KW-1185">Reference proteome</keyword>
<keyword evidence="4" id="KW-0804">Transcription</keyword>
<evidence type="ECO:0000256" key="2">
    <source>
        <dbReference type="ARBA" id="ARBA00023015"/>
    </source>
</evidence>
<dbReference type="GO" id="GO:0005829">
    <property type="term" value="C:cytosol"/>
    <property type="evidence" value="ECO:0007669"/>
    <property type="project" value="TreeGrafter"/>
</dbReference>
<dbReference type="RefSeq" id="WP_183775532.1">
    <property type="nucleotide sequence ID" value="NZ_JACHFW010000012.1"/>
</dbReference>
<accession>A0A7W8M640</accession>
<sequence>MDIDLLNEFVTLTKCLNYSKAAEQLYISQSVLSRHIQSLETRLGVELLARSKHSVSLTPIGEIFAADAEKIIGMYEKAIEHVQMSKDGSLGTFELTTSYALSSLFIYEFLPEFNRKYPDIKVNIHIQEVGVNTKKEIEDQVTDMAILMDWAENSSPIIDHEPFFRNSFYAFIPEGHPLYHHDSVTVHELSGLPMVYLSGPENQCSTAYFQKLFEKHHAVYNPCIAASGTEDIFLKILTEHSVSILSETVFRFTPSKIRPIKISDVDAYINTNLIWNKENTNPCIRVFAREFDIFARAYNKKNSKRS</sequence>
<dbReference type="Pfam" id="PF00126">
    <property type="entry name" value="HTH_1"/>
    <property type="match status" value="1"/>
</dbReference>
<organism evidence="6 7">
    <name type="scientific">Catenibacillus scindens</name>
    <dbReference type="NCBI Taxonomy" id="673271"/>
    <lineage>
        <taxon>Bacteria</taxon>
        <taxon>Bacillati</taxon>
        <taxon>Bacillota</taxon>
        <taxon>Clostridia</taxon>
        <taxon>Lachnospirales</taxon>
        <taxon>Lachnospiraceae</taxon>
        <taxon>Catenibacillus</taxon>
    </lineage>
</organism>
<evidence type="ECO:0000256" key="4">
    <source>
        <dbReference type="ARBA" id="ARBA00023163"/>
    </source>
</evidence>
<dbReference type="GO" id="GO:0003700">
    <property type="term" value="F:DNA-binding transcription factor activity"/>
    <property type="evidence" value="ECO:0007669"/>
    <property type="project" value="InterPro"/>
</dbReference>
<dbReference type="Pfam" id="PF03466">
    <property type="entry name" value="LysR_substrate"/>
    <property type="match status" value="1"/>
</dbReference>
<evidence type="ECO:0000259" key="5">
    <source>
        <dbReference type="PROSITE" id="PS50931"/>
    </source>
</evidence>
<evidence type="ECO:0000313" key="7">
    <source>
        <dbReference type="Proteomes" id="UP000543642"/>
    </source>
</evidence>
<comment type="similarity">
    <text evidence="1">Belongs to the LysR transcriptional regulatory family.</text>
</comment>
<gene>
    <name evidence="6" type="ORF">HNP82_002715</name>
</gene>
<dbReference type="InterPro" id="IPR036388">
    <property type="entry name" value="WH-like_DNA-bd_sf"/>
</dbReference>
<protein>
    <submittedName>
        <fullName evidence="6">DNA-binding transcriptional LysR family regulator</fullName>
    </submittedName>
</protein>
<keyword evidence="3 6" id="KW-0238">DNA-binding</keyword>
<keyword evidence="2" id="KW-0805">Transcription regulation</keyword>
<evidence type="ECO:0000313" key="6">
    <source>
        <dbReference type="EMBL" id="MBB5265569.1"/>
    </source>
</evidence>
<evidence type="ECO:0000256" key="1">
    <source>
        <dbReference type="ARBA" id="ARBA00009437"/>
    </source>
</evidence>
<dbReference type="InterPro" id="IPR036390">
    <property type="entry name" value="WH_DNA-bd_sf"/>
</dbReference>
<dbReference type="SUPFAM" id="SSF53850">
    <property type="entry name" value="Periplasmic binding protein-like II"/>
    <property type="match status" value="1"/>
</dbReference>
<dbReference type="AlphaFoldDB" id="A0A7W8M640"/>
<dbReference type="InterPro" id="IPR000847">
    <property type="entry name" value="LysR_HTH_N"/>
</dbReference>
<dbReference type="SUPFAM" id="SSF46785">
    <property type="entry name" value="Winged helix' DNA-binding domain"/>
    <property type="match status" value="1"/>
</dbReference>
<comment type="caution">
    <text evidence="6">The sequence shown here is derived from an EMBL/GenBank/DDBJ whole genome shotgun (WGS) entry which is preliminary data.</text>
</comment>
<dbReference type="InterPro" id="IPR050950">
    <property type="entry name" value="HTH-type_LysR_regulators"/>
</dbReference>
<dbReference type="CDD" id="cd05466">
    <property type="entry name" value="PBP2_LTTR_substrate"/>
    <property type="match status" value="1"/>
</dbReference>
<dbReference type="Gene3D" id="3.40.190.290">
    <property type="match status" value="1"/>
</dbReference>
<evidence type="ECO:0000256" key="3">
    <source>
        <dbReference type="ARBA" id="ARBA00023125"/>
    </source>
</evidence>
<dbReference type="InterPro" id="IPR005119">
    <property type="entry name" value="LysR_subst-bd"/>
</dbReference>